<protein>
    <submittedName>
        <fullName evidence="1">Uncharacterized protein</fullName>
    </submittedName>
</protein>
<dbReference type="STRING" id="28122.SAMN02745108_02718"/>
<dbReference type="Proteomes" id="UP000190449">
    <property type="component" value="Unassembled WGS sequence"/>
</dbReference>
<evidence type="ECO:0000313" key="4">
    <source>
        <dbReference type="Proteomes" id="UP000190449"/>
    </source>
</evidence>
<keyword evidence="3" id="KW-1185">Reference proteome</keyword>
<accession>A0A1M6UUR9</accession>
<accession>A0A1T4RGU9</accession>
<dbReference type="Proteomes" id="UP000184275">
    <property type="component" value="Unassembled WGS sequence"/>
</dbReference>
<dbReference type="RefSeq" id="WP_073304456.1">
    <property type="nucleotide sequence ID" value="NZ_FRAW01000015.1"/>
</dbReference>
<organism evidence="1 3">
    <name type="scientific">Fibrobacter intestinalis</name>
    <dbReference type="NCBI Taxonomy" id="28122"/>
    <lineage>
        <taxon>Bacteria</taxon>
        <taxon>Pseudomonadati</taxon>
        <taxon>Fibrobacterota</taxon>
        <taxon>Fibrobacteria</taxon>
        <taxon>Fibrobacterales</taxon>
        <taxon>Fibrobacteraceae</taxon>
        <taxon>Fibrobacter</taxon>
    </lineage>
</organism>
<name>A0A1M6UUR9_9BACT</name>
<evidence type="ECO:0000313" key="1">
    <source>
        <dbReference type="EMBL" id="SHK72796.1"/>
    </source>
</evidence>
<reference evidence="1" key="1">
    <citation type="submission" date="2016-11" db="EMBL/GenBank/DDBJ databases">
        <authorList>
            <person name="Jaros S."/>
            <person name="Januszkiewicz K."/>
            <person name="Wedrychowicz H."/>
        </authorList>
    </citation>
    <scope>NUCLEOTIDE SEQUENCE [LARGE SCALE GENOMIC DNA]</scope>
    <source>
        <strain evidence="1">UWOS</strain>
    </source>
</reference>
<evidence type="ECO:0000313" key="3">
    <source>
        <dbReference type="Proteomes" id="UP000184275"/>
    </source>
</evidence>
<reference evidence="2 4" key="3">
    <citation type="submission" date="2017-02" db="EMBL/GenBank/DDBJ databases">
        <authorList>
            <person name="Peterson S.W."/>
        </authorList>
    </citation>
    <scope>NUCLEOTIDE SEQUENCE [LARGE SCALE GENOMIC DNA]</scope>
    <source>
        <strain evidence="2 4">ATCC 43854</strain>
    </source>
</reference>
<gene>
    <name evidence="2" type="ORF">SAMN02745108_02718</name>
    <name evidence="1" type="ORF">SAMN05720469_11567</name>
</gene>
<dbReference type="EMBL" id="FUWU01000074">
    <property type="protein sequence ID" value="SKA15260.1"/>
    <property type="molecule type" value="Genomic_DNA"/>
</dbReference>
<dbReference type="EMBL" id="FRAW01000015">
    <property type="protein sequence ID" value="SHK72796.1"/>
    <property type="molecule type" value="Genomic_DNA"/>
</dbReference>
<evidence type="ECO:0000313" key="2">
    <source>
        <dbReference type="EMBL" id="SKA15260.1"/>
    </source>
</evidence>
<reference evidence="3" key="2">
    <citation type="submission" date="2016-11" db="EMBL/GenBank/DDBJ databases">
        <authorList>
            <person name="Varghese N."/>
            <person name="Submissions S."/>
        </authorList>
    </citation>
    <scope>NUCLEOTIDE SEQUENCE [LARGE SCALE GENOMIC DNA]</scope>
    <source>
        <strain evidence="3">UWOS</strain>
    </source>
</reference>
<dbReference type="AlphaFoldDB" id="A0A1M6UUR9"/>
<sequence>MATLFDRKFEAITEESPGYALDGSYVPGELSVRTVRGTIQPITGNETIPAKAASRNTGTVKIYSTERLAFRNRDGDSRGYVRKAGALYEIVDELPNTNDLINHWKYVACLVSDTEMPEGLK</sequence>
<proteinExistence type="predicted"/>